<sequence>MSLFQKFFPTNNGKIYIGTWLKSSPSGYTFEKIAPADSAKADTPIAAIMWDDSTAAGTKLAWTDTNKQARVYFYNQASTALLNELVWRASGSTNVWSTGPISGKNRGGNSVAGLDACVYFRNNRFNIKYV</sequence>
<evidence type="ECO:0008006" key="3">
    <source>
        <dbReference type="Google" id="ProtNLM"/>
    </source>
</evidence>
<evidence type="ECO:0000313" key="2">
    <source>
        <dbReference type="Proteomes" id="UP000283090"/>
    </source>
</evidence>
<proteinExistence type="predicted"/>
<dbReference type="RefSeq" id="XP_067493568.1">
    <property type="nucleotide sequence ID" value="XM_067630978.1"/>
</dbReference>
<dbReference type="VEuPathDB" id="FungiDB:DFL_002223"/>
<protein>
    <recommendedName>
        <fullName evidence="3">Fucose-specific lectin</fullName>
    </recommendedName>
</protein>
<accession>A0A437A9W1</accession>
<reference evidence="1 2" key="1">
    <citation type="submission" date="2019-01" db="EMBL/GenBank/DDBJ databases">
        <title>Intercellular communication is required for trap formation in the nematode-trapping fungus Duddingtonia flagrans.</title>
        <authorList>
            <person name="Youssar L."/>
            <person name="Wernet V."/>
            <person name="Hensel N."/>
            <person name="Hildebrandt H.-G."/>
            <person name="Fischer R."/>
        </authorList>
    </citation>
    <scope>NUCLEOTIDE SEQUENCE [LARGE SCALE GENOMIC DNA]</scope>
    <source>
        <strain evidence="1 2">CBS H-5679</strain>
    </source>
</reference>
<gene>
    <name evidence="1" type="ORF">DFL_002223</name>
</gene>
<dbReference type="Gene3D" id="2.120.10.70">
    <property type="entry name" value="Fucose-specific lectin"/>
    <property type="match status" value="1"/>
</dbReference>
<evidence type="ECO:0000313" key="1">
    <source>
        <dbReference type="EMBL" id="RVD88024.1"/>
    </source>
</evidence>
<dbReference type="AlphaFoldDB" id="A0A437A9W1"/>
<dbReference type="GeneID" id="93584534"/>
<comment type="caution">
    <text evidence="1">The sequence shown here is derived from an EMBL/GenBank/DDBJ whole genome shotgun (WGS) entry which is preliminary data.</text>
</comment>
<keyword evidence="2" id="KW-1185">Reference proteome</keyword>
<dbReference type="OrthoDB" id="10617416at2759"/>
<dbReference type="Proteomes" id="UP000283090">
    <property type="component" value="Unassembled WGS sequence"/>
</dbReference>
<organism evidence="1 2">
    <name type="scientific">Arthrobotrys flagrans</name>
    <name type="common">Nematode-trapping fungus</name>
    <name type="synonym">Trichothecium flagrans</name>
    <dbReference type="NCBI Taxonomy" id="97331"/>
    <lineage>
        <taxon>Eukaryota</taxon>
        <taxon>Fungi</taxon>
        <taxon>Dikarya</taxon>
        <taxon>Ascomycota</taxon>
        <taxon>Pezizomycotina</taxon>
        <taxon>Orbiliomycetes</taxon>
        <taxon>Orbiliales</taxon>
        <taxon>Orbiliaceae</taxon>
        <taxon>Arthrobotrys</taxon>
    </lineage>
</organism>
<name>A0A437A9W1_ARTFL</name>
<dbReference type="EMBL" id="SAEB01000003">
    <property type="protein sequence ID" value="RVD88024.1"/>
    <property type="molecule type" value="Genomic_DNA"/>
</dbReference>